<reference evidence="2 3" key="1">
    <citation type="submission" date="2016-05" db="EMBL/GenBank/DDBJ databases">
        <title>Paenibacillus sp. 1ZS3-15 nov., isolated from the rhizosphere soil.</title>
        <authorList>
            <person name="Zhang X.X."/>
            <person name="Zhang J."/>
        </authorList>
    </citation>
    <scope>NUCLEOTIDE SEQUENCE [LARGE SCALE GENOMIC DNA]</scope>
    <source>
        <strain evidence="2 3">1ZS3-15</strain>
    </source>
</reference>
<organism evidence="2 3">
    <name type="scientific">Paenibacillus oryzisoli</name>
    <dbReference type="NCBI Taxonomy" id="1850517"/>
    <lineage>
        <taxon>Bacteria</taxon>
        <taxon>Bacillati</taxon>
        <taxon>Bacillota</taxon>
        <taxon>Bacilli</taxon>
        <taxon>Bacillales</taxon>
        <taxon>Paenibacillaceae</taxon>
        <taxon>Paenibacillus</taxon>
    </lineage>
</organism>
<dbReference type="InterPro" id="IPR014922">
    <property type="entry name" value="YdhG-like"/>
</dbReference>
<dbReference type="AlphaFoldDB" id="A0A198A3R5"/>
<dbReference type="SUPFAM" id="SSF159888">
    <property type="entry name" value="YdhG-like"/>
    <property type="match status" value="1"/>
</dbReference>
<evidence type="ECO:0000259" key="1">
    <source>
        <dbReference type="Pfam" id="PF08818"/>
    </source>
</evidence>
<protein>
    <recommendedName>
        <fullName evidence="1">YdhG-like domain-containing protein</fullName>
    </recommendedName>
</protein>
<evidence type="ECO:0000313" key="3">
    <source>
        <dbReference type="Proteomes" id="UP000078454"/>
    </source>
</evidence>
<feature type="domain" description="YdhG-like" evidence="1">
    <location>
        <begin position="17"/>
        <end position="109"/>
    </location>
</feature>
<dbReference type="OrthoDB" id="9811812at2"/>
<dbReference type="Pfam" id="PF08818">
    <property type="entry name" value="DUF1801"/>
    <property type="match status" value="1"/>
</dbReference>
<dbReference type="EMBL" id="LYPB01000081">
    <property type="protein sequence ID" value="OAS15681.1"/>
    <property type="molecule type" value="Genomic_DNA"/>
</dbReference>
<dbReference type="Gene3D" id="3.90.1150.200">
    <property type="match status" value="1"/>
</dbReference>
<evidence type="ECO:0000313" key="2">
    <source>
        <dbReference type="EMBL" id="OAS15681.1"/>
    </source>
</evidence>
<sequence length="113" mass="12604">MSQEVIEFIDILKEPWQRELATQLRQTVLQAIPDVAERIQYKKPHFLKNGKYAAVISTSKDAVSFTIFNASGLAFPEPMFDGPPERKTVRLRQGQAVDAAQLMSLLSQAAASL</sequence>
<comment type="caution">
    <text evidence="2">The sequence shown here is derived from an EMBL/GenBank/DDBJ whole genome shotgun (WGS) entry which is preliminary data.</text>
</comment>
<proteinExistence type="predicted"/>
<accession>A0A198A3R5</accession>
<gene>
    <name evidence="2" type="ORF">A8708_03620</name>
</gene>
<keyword evidence="3" id="KW-1185">Reference proteome</keyword>
<dbReference type="RefSeq" id="WP_068667957.1">
    <property type="nucleotide sequence ID" value="NZ_LYPB01000081.1"/>
</dbReference>
<dbReference type="Proteomes" id="UP000078454">
    <property type="component" value="Unassembled WGS sequence"/>
</dbReference>
<name>A0A198A3R5_9BACL</name>
<dbReference type="STRING" id="1850517.A8708_03620"/>